<sequence length="100" mass="11778">MMLQKAWTLGVGGHVLHCASHSNSRNKVTHSSRNSKKKKIDDYRYKYKISREKLKKYREKQSVYIETDTQVQFFRFIDSKFVAFVFCFAIFIGMLSSSKP</sequence>
<proteinExistence type="predicted"/>
<reference evidence="1 2" key="2">
    <citation type="journal article" date="2022" name="Mol. Ecol. Resour.">
        <title>The genomes of chicory, endive, great burdock and yacon provide insights into Asteraceae paleo-polyploidization history and plant inulin production.</title>
        <authorList>
            <person name="Fan W."/>
            <person name="Wang S."/>
            <person name="Wang H."/>
            <person name="Wang A."/>
            <person name="Jiang F."/>
            <person name="Liu H."/>
            <person name="Zhao H."/>
            <person name="Xu D."/>
            <person name="Zhang Y."/>
        </authorList>
    </citation>
    <scope>NUCLEOTIDE SEQUENCE [LARGE SCALE GENOMIC DNA]</scope>
    <source>
        <strain evidence="2">cv. Punajuju</strain>
        <tissue evidence="1">Leaves</tissue>
    </source>
</reference>
<evidence type="ECO:0000313" key="1">
    <source>
        <dbReference type="EMBL" id="KAI3720822.1"/>
    </source>
</evidence>
<gene>
    <name evidence="1" type="ORF">L2E82_31817</name>
</gene>
<organism evidence="1 2">
    <name type="scientific">Cichorium intybus</name>
    <name type="common">Chicory</name>
    <dbReference type="NCBI Taxonomy" id="13427"/>
    <lineage>
        <taxon>Eukaryota</taxon>
        <taxon>Viridiplantae</taxon>
        <taxon>Streptophyta</taxon>
        <taxon>Embryophyta</taxon>
        <taxon>Tracheophyta</taxon>
        <taxon>Spermatophyta</taxon>
        <taxon>Magnoliopsida</taxon>
        <taxon>eudicotyledons</taxon>
        <taxon>Gunneridae</taxon>
        <taxon>Pentapetalae</taxon>
        <taxon>asterids</taxon>
        <taxon>campanulids</taxon>
        <taxon>Asterales</taxon>
        <taxon>Asteraceae</taxon>
        <taxon>Cichorioideae</taxon>
        <taxon>Cichorieae</taxon>
        <taxon>Cichoriinae</taxon>
        <taxon>Cichorium</taxon>
    </lineage>
</organism>
<dbReference type="Proteomes" id="UP001055811">
    <property type="component" value="Linkage Group LG06"/>
</dbReference>
<dbReference type="EMBL" id="CM042014">
    <property type="protein sequence ID" value="KAI3720822.1"/>
    <property type="molecule type" value="Genomic_DNA"/>
</dbReference>
<protein>
    <submittedName>
        <fullName evidence="1">Uncharacterized protein</fullName>
    </submittedName>
</protein>
<accession>A0ACB9BFI3</accession>
<reference evidence="2" key="1">
    <citation type="journal article" date="2022" name="Mol. Ecol. Resour.">
        <title>The genomes of chicory, endive, great burdock and yacon provide insights into Asteraceae palaeo-polyploidization history and plant inulin production.</title>
        <authorList>
            <person name="Fan W."/>
            <person name="Wang S."/>
            <person name="Wang H."/>
            <person name="Wang A."/>
            <person name="Jiang F."/>
            <person name="Liu H."/>
            <person name="Zhao H."/>
            <person name="Xu D."/>
            <person name="Zhang Y."/>
        </authorList>
    </citation>
    <scope>NUCLEOTIDE SEQUENCE [LARGE SCALE GENOMIC DNA]</scope>
    <source>
        <strain evidence="2">cv. Punajuju</strain>
    </source>
</reference>
<name>A0ACB9BFI3_CICIN</name>
<comment type="caution">
    <text evidence="1">The sequence shown here is derived from an EMBL/GenBank/DDBJ whole genome shotgun (WGS) entry which is preliminary data.</text>
</comment>
<evidence type="ECO:0000313" key="2">
    <source>
        <dbReference type="Proteomes" id="UP001055811"/>
    </source>
</evidence>
<keyword evidence="2" id="KW-1185">Reference proteome</keyword>